<evidence type="ECO:0000259" key="7">
    <source>
        <dbReference type="Pfam" id="PF01636"/>
    </source>
</evidence>
<gene>
    <name evidence="8" type="ORF">ACFSC9_22245</name>
</gene>
<dbReference type="RefSeq" id="WP_347322939.1">
    <property type="nucleotide sequence ID" value="NZ_JBCGUH010000001.1"/>
</dbReference>
<reference evidence="9" key="1">
    <citation type="journal article" date="2019" name="Int. J. Syst. Evol. Microbiol.">
        <title>The Global Catalogue of Microorganisms (GCM) 10K type strain sequencing project: providing services to taxonomists for standard genome sequencing and annotation.</title>
        <authorList>
            <consortium name="The Broad Institute Genomics Platform"/>
            <consortium name="The Broad Institute Genome Sequencing Center for Infectious Disease"/>
            <person name="Wu L."/>
            <person name="Ma J."/>
        </authorList>
    </citation>
    <scope>NUCLEOTIDE SEQUENCE [LARGE SCALE GENOMIC DNA]</scope>
    <source>
        <strain evidence="9">CCUG 54950</strain>
    </source>
</reference>
<dbReference type="Gene3D" id="3.90.1200.10">
    <property type="match status" value="1"/>
</dbReference>
<keyword evidence="6" id="KW-0046">Antibiotic resistance</keyword>
<evidence type="ECO:0000256" key="2">
    <source>
        <dbReference type="ARBA" id="ARBA00022679"/>
    </source>
</evidence>
<keyword evidence="5" id="KW-0067">ATP-binding</keyword>
<dbReference type="InterPro" id="IPR002575">
    <property type="entry name" value="Aminoglycoside_PTrfase"/>
</dbReference>
<keyword evidence="2" id="KW-0808">Transferase</keyword>
<accession>A0ABW4RR18</accession>
<organism evidence="8 9">
    <name type="scientific">Paenibacillus wenxiniae</name>
    <dbReference type="NCBI Taxonomy" id="1636843"/>
    <lineage>
        <taxon>Bacteria</taxon>
        <taxon>Bacillati</taxon>
        <taxon>Bacillota</taxon>
        <taxon>Bacilli</taxon>
        <taxon>Bacillales</taxon>
        <taxon>Paenibacillaceae</taxon>
        <taxon>Paenibacillus</taxon>
    </lineage>
</organism>
<sequence>MKQTQIEYDLSTLPSSLLAYLDGATIYDSSSSAQAKTLFIDGAQRLFLKIAAAHTLEREYRMNAFLHKHELAPLSLVYTTYGEQDYLLTVAVSGDDGIAESFLQQPERLATALGQHLRKLHSLPLHGCPYRERSSEILLEASPSVQIELQTDTRYQPVDKTIIHGDYCLPNVMMNDFELCGFIDNGDGGIGDRHYDLAWGLWSLQFNLETDRYHDYFLNGYGRDDVDPNGIVYFRQIIDSLDF</sequence>
<dbReference type="EMBL" id="JBHUEH010000032">
    <property type="protein sequence ID" value="MFD1888209.1"/>
    <property type="molecule type" value="Genomic_DNA"/>
</dbReference>
<evidence type="ECO:0000313" key="8">
    <source>
        <dbReference type="EMBL" id="MFD1888209.1"/>
    </source>
</evidence>
<evidence type="ECO:0000256" key="3">
    <source>
        <dbReference type="ARBA" id="ARBA00022741"/>
    </source>
</evidence>
<comment type="similarity">
    <text evidence="1">Belongs to the aminoglycoside phosphotransferase family.</text>
</comment>
<keyword evidence="3" id="KW-0547">Nucleotide-binding</keyword>
<dbReference type="Proteomes" id="UP001597233">
    <property type="component" value="Unassembled WGS sequence"/>
</dbReference>
<evidence type="ECO:0000313" key="9">
    <source>
        <dbReference type="Proteomes" id="UP001597233"/>
    </source>
</evidence>
<keyword evidence="9" id="KW-1185">Reference proteome</keyword>
<comment type="caution">
    <text evidence="8">The sequence shown here is derived from an EMBL/GenBank/DDBJ whole genome shotgun (WGS) entry which is preliminary data.</text>
</comment>
<evidence type="ECO:0000256" key="5">
    <source>
        <dbReference type="ARBA" id="ARBA00022840"/>
    </source>
</evidence>
<evidence type="ECO:0000256" key="1">
    <source>
        <dbReference type="ARBA" id="ARBA00006219"/>
    </source>
</evidence>
<proteinExistence type="inferred from homology"/>
<dbReference type="PIRSF" id="PIRSF000706">
    <property type="entry name" value="Kanamycin_kin"/>
    <property type="match status" value="1"/>
</dbReference>
<evidence type="ECO:0000256" key="4">
    <source>
        <dbReference type="ARBA" id="ARBA00022777"/>
    </source>
</evidence>
<dbReference type="InterPro" id="IPR024165">
    <property type="entry name" value="Kan/Strep_kinase"/>
</dbReference>
<dbReference type="CDD" id="cd05150">
    <property type="entry name" value="APH"/>
    <property type="match status" value="1"/>
</dbReference>
<dbReference type="Pfam" id="PF01636">
    <property type="entry name" value="APH"/>
    <property type="match status" value="1"/>
</dbReference>
<name>A0ABW4RR18_9BACL</name>
<evidence type="ECO:0000256" key="6">
    <source>
        <dbReference type="ARBA" id="ARBA00023251"/>
    </source>
</evidence>
<dbReference type="InterPro" id="IPR011009">
    <property type="entry name" value="Kinase-like_dom_sf"/>
</dbReference>
<keyword evidence="4" id="KW-0418">Kinase</keyword>
<feature type="domain" description="Aminoglycoside phosphotransferase" evidence="7">
    <location>
        <begin position="38"/>
        <end position="224"/>
    </location>
</feature>
<dbReference type="SUPFAM" id="SSF56112">
    <property type="entry name" value="Protein kinase-like (PK-like)"/>
    <property type="match status" value="1"/>
</dbReference>
<protein>
    <submittedName>
        <fullName evidence="8">Aminoglycoside 3'-phosphotransferase</fullName>
    </submittedName>
</protein>